<dbReference type="EMBL" id="JARYMX010000006">
    <property type="protein sequence ID" value="KAJ9544974.1"/>
    <property type="molecule type" value="Genomic_DNA"/>
</dbReference>
<evidence type="ECO:0000259" key="2">
    <source>
        <dbReference type="PROSITE" id="PS50994"/>
    </source>
</evidence>
<dbReference type="AlphaFoldDB" id="A0AA38SN80"/>
<dbReference type="Gene3D" id="3.30.420.10">
    <property type="entry name" value="Ribonuclease H-like superfamily/Ribonuclease H"/>
    <property type="match status" value="1"/>
</dbReference>
<dbReference type="InterPro" id="IPR001584">
    <property type="entry name" value="Integrase_cat-core"/>
</dbReference>
<dbReference type="PROSITE" id="PS50994">
    <property type="entry name" value="INTEGRASE"/>
    <property type="match status" value="1"/>
</dbReference>
<comment type="caution">
    <text evidence="3">The sequence shown here is derived from an EMBL/GenBank/DDBJ whole genome shotgun (WGS) entry which is preliminary data.</text>
</comment>
<dbReference type="InterPro" id="IPR036397">
    <property type="entry name" value="RNaseH_sf"/>
</dbReference>
<keyword evidence="1" id="KW-0645">Protease</keyword>
<protein>
    <recommendedName>
        <fullName evidence="2">Integrase catalytic domain-containing protein</fullName>
    </recommendedName>
</protein>
<keyword evidence="1" id="KW-0378">Hydrolase</keyword>
<dbReference type="GO" id="GO:0008233">
    <property type="term" value="F:peptidase activity"/>
    <property type="evidence" value="ECO:0007669"/>
    <property type="project" value="UniProtKB-KW"/>
</dbReference>
<dbReference type="PANTHER" id="PTHR42648">
    <property type="entry name" value="TRANSPOSASE, PUTATIVE-RELATED"/>
    <property type="match status" value="1"/>
</dbReference>
<evidence type="ECO:0000256" key="1">
    <source>
        <dbReference type="ARBA" id="ARBA00022670"/>
    </source>
</evidence>
<dbReference type="Pfam" id="PF00665">
    <property type="entry name" value="rve"/>
    <property type="match status" value="1"/>
</dbReference>
<dbReference type="InterPro" id="IPR012337">
    <property type="entry name" value="RNaseH-like_sf"/>
</dbReference>
<dbReference type="GO" id="GO:0006508">
    <property type="term" value="P:proteolysis"/>
    <property type="evidence" value="ECO:0007669"/>
    <property type="project" value="UniProtKB-KW"/>
</dbReference>
<dbReference type="Proteomes" id="UP001172457">
    <property type="component" value="Chromosome 6"/>
</dbReference>
<sequence length="385" mass="43782">MHAKDLICLSDKSTKGDVSSLLPICLSTIRQLYTIDHNPTKYGPSFIGGHMWYFDSGAFRHATGQRNILFDYVVRVEGFVTLVDKRRLPIMGYGRMTNGEHVIKNVRYVEGLPFNLFSSSQFCDGGYLVKQFILGSNGEDGDEDGNVVLRTRKNGHLYTMMFYAVPQQVEAVVMLAEATKEESGLWHQRVSHQNFRYRNKLVSKHLAKGLSETRQSKDNLCSACEKGKMKRSSHPLKMETNCHNPLDMLHMDLCEPMRVESLARKKYMLVLVDEYSQYTWLEFLRAKSDAIDLIIAFIKRIQVLLGRQVKRLRSDNGTKFCNAKLRSFLEEVGINHNFSAVCTPQQNGVIERKNCTLFEAARSMMAHSGVPPSLWAEAVSTACFT</sequence>
<keyword evidence="4" id="KW-1185">Reference proteome</keyword>
<evidence type="ECO:0000313" key="3">
    <source>
        <dbReference type="EMBL" id="KAJ9544974.1"/>
    </source>
</evidence>
<dbReference type="InterPro" id="IPR039537">
    <property type="entry name" value="Retrotran_Ty1/copia-like"/>
</dbReference>
<gene>
    <name evidence="3" type="ORF">OSB04_024681</name>
</gene>
<dbReference type="Pfam" id="PF22936">
    <property type="entry name" value="Pol_BBD"/>
    <property type="match status" value="1"/>
</dbReference>
<organism evidence="3 4">
    <name type="scientific">Centaurea solstitialis</name>
    <name type="common">yellow star-thistle</name>
    <dbReference type="NCBI Taxonomy" id="347529"/>
    <lineage>
        <taxon>Eukaryota</taxon>
        <taxon>Viridiplantae</taxon>
        <taxon>Streptophyta</taxon>
        <taxon>Embryophyta</taxon>
        <taxon>Tracheophyta</taxon>
        <taxon>Spermatophyta</taxon>
        <taxon>Magnoliopsida</taxon>
        <taxon>eudicotyledons</taxon>
        <taxon>Gunneridae</taxon>
        <taxon>Pentapetalae</taxon>
        <taxon>asterids</taxon>
        <taxon>campanulids</taxon>
        <taxon>Asterales</taxon>
        <taxon>Asteraceae</taxon>
        <taxon>Carduoideae</taxon>
        <taxon>Cardueae</taxon>
        <taxon>Centaureinae</taxon>
        <taxon>Centaurea</taxon>
    </lineage>
</organism>
<dbReference type="Pfam" id="PF13976">
    <property type="entry name" value="gag_pre-integrs"/>
    <property type="match status" value="1"/>
</dbReference>
<dbReference type="InterPro" id="IPR025724">
    <property type="entry name" value="GAG-pre-integrase_dom"/>
</dbReference>
<feature type="domain" description="Integrase catalytic" evidence="2">
    <location>
        <begin position="241"/>
        <end position="385"/>
    </location>
</feature>
<dbReference type="SUPFAM" id="SSF53098">
    <property type="entry name" value="Ribonuclease H-like"/>
    <property type="match status" value="1"/>
</dbReference>
<dbReference type="PANTHER" id="PTHR42648:SF18">
    <property type="entry name" value="RETROTRANSPOSON, UNCLASSIFIED-LIKE PROTEIN"/>
    <property type="match status" value="1"/>
</dbReference>
<dbReference type="GO" id="GO:0015074">
    <property type="term" value="P:DNA integration"/>
    <property type="evidence" value="ECO:0007669"/>
    <property type="project" value="InterPro"/>
</dbReference>
<dbReference type="InterPro" id="IPR054722">
    <property type="entry name" value="PolX-like_BBD"/>
</dbReference>
<dbReference type="GO" id="GO:0003676">
    <property type="term" value="F:nucleic acid binding"/>
    <property type="evidence" value="ECO:0007669"/>
    <property type="project" value="InterPro"/>
</dbReference>
<reference evidence="3" key="1">
    <citation type="submission" date="2023-03" db="EMBL/GenBank/DDBJ databases">
        <title>Chromosome-scale reference genome and RAD-based genetic map of yellow starthistle (Centaurea solstitialis) reveal putative structural variation and QTLs associated with invader traits.</title>
        <authorList>
            <person name="Reatini B."/>
            <person name="Cang F.A."/>
            <person name="Jiang Q."/>
            <person name="Mckibben M.T.W."/>
            <person name="Barker M.S."/>
            <person name="Rieseberg L.H."/>
            <person name="Dlugosch K.M."/>
        </authorList>
    </citation>
    <scope>NUCLEOTIDE SEQUENCE</scope>
    <source>
        <strain evidence="3">CAN-66</strain>
        <tissue evidence="3">Leaf</tissue>
    </source>
</reference>
<accession>A0AA38SN80</accession>
<evidence type="ECO:0000313" key="4">
    <source>
        <dbReference type="Proteomes" id="UP001172457"/>
    </source>
</evidence>
<name>A0AA38SN80_9ASTR</name>
<proteinExistence type="predicted"/>